<protein>
    <submittedName>
        <fullName evidence="8">GtrA family protein</fullName>
    </submittedName>
</protein>
<accession>A0A9D9H9D5</accession>
<evidence type="ECO:0000256" key="6">
    <source>
        <dbReference type="SAM" id="Phobius"/>
    </source>
</evidence>
<name>A0A9D9H9D5_9LACO</name>
<feature type="transmembrane region" description="Helical" evidence="6">
    <location>
        <begin position="12"/>
        <end position="37"/>
    </location>
</feature>
<proteinExistence type="inferred from homology"/>
<dbReference type="EMBL" id="JADIMP010000035">
    <property type="protein sequence ID" value="MBO8441197.1"/>
    <property type="molecule type" value="Genomic_DNA"/>
</dbReference>
<evidence type="ECO:0000256" key="3">
    <source>
        <dbReference type="ARBA" id="ARBA00022692"/>
    </source>
</evidence>
<feature type="domain" description="GtrA/DPMS transmembrane" evidence="7">
    <location>
        <begin position="14"/>
        <end position="141"/>
    </location>
</feature>
<dbReference type="PANTHER" id="PTHR38459">
    <property type="entry name" value="PROPHAGE BACTOPRENOL-LINKED GLUCOSE TRANSLOCASE HOMOLOG"/>
    <property type="match status" value="1"/>
</dbReference>
<dbReference type="GO" id="GO:0005886">
    <property type="term" value="C:plasma membrane"/>
    <property type="evidence" value="ECO:0007669"/>
    <property type="project" value="TreeGrafter"/>
</dbReference>
<dbReference type="GO" id="GO:0000271">
    <property type="term" value="P:polysaccharide biosynthetic process"/>
    <property type="evidence" value="ECO:0007669"/>
    <property type="project" value="InterPro"/>
</dbReference>
<reference evidence="8" key="2">
    <citation type="journal article" date="2021" name="PeerJ">
        <title>Extensive microbial diversity within the chicken gut microbiome revealed by metagenomics and culture.</title>
        <authorList>
            <person name="Gilroy R."/>
            <person name="Ravi A."/>
            <person name="Getino M."/>
            <person name="Pursley I."/>
            <person name="Horton D.L."/>
            <person name="Alikhan N.F."/>
            <person name="Baker D."/>
            <person name="Gharbi K."/>
            <person name="Hall N."/>
            <person name="Watson M."/>
            <person name="Adriaenssens E.M."/>
            <person name="Foster-Nyarko E."/>
            <person name="Jarju S."/>
            <person name="Secka A."/>
            <person name="Antonio M."/>
            <person name="Oren A."/>
            <person name="Chaudhuri R.R."/>
            <person name="La Ragione R."/>
            <person name="Hildebrand F."/>
            <person name="Pallen M.J."/>
        </authorList>
    </citation>
    <scope>NUCLEOTIDE SEQUENCE</scope>
    <source>
        <strain evidence="8">C6-149</strain>
    </source>
</reference>
<dbReference type="Proteomes" id="UP000823614">
    <property type="component" value="Unassembled WGS sequence"/>
</dbReference>
<dbReference type="AlphaFoldDB" id="A0A9D9H9D5"/>
<evidence type="ECO:0000313" key="9">
    <source>
        <dbReference type="Proteomes" id="UP000823614"/>
    </source>
</evidence>
<keyword evidence="4 6" id="KW-1133">Transmembrane helix</keyword>
<feature type="transmembrane region" description="Helical" evidence="6">
    <location>
        <begin position="49"/>
        <end position="70"/>
    </location>
</feature>
<gene>
    <name evidence="8" type="ORF">IAA89_01910</name>
</gene>
<evidence type="ECO:0000256" key="1">
    <source>
        <dbReference type="ARBA" id="ARBA00004141"/>
    </source>
</evidence>
<dbReference type="PANTHER" id="PTHR38459:SF1">
    <property type="entry name" value="PROPHAGE BACTOPRENOL-LINKED GLUCOSE TRANSLOCASE HOMOLOG"/>
    <property type="match status" value="1"/>
</dbReference>
<comment type="subcellular location">
    <subcellularLocation>
        <location evidence="1">Membrane</location>
        <topology evidence="1">Multi-pass membrane protein</topology>
    </subcellularLocation>
</comment>
<reference evidence="8" key="1">
    <citation type="submission" date="2020-10" db="EMBL/GenBank/DDBJ databases">
        <authorList>
            <person name="Gilroy R."/>
        </authorList>
    </citation>
    <scope>NUCLEOTIDE SEQUENCE</scope>
    <source>
        <strain evidence="8">C6-149</strain>
    </source>
</reference>
<evidence type="ECO:0000256" key="2">
    <source>
        <dbReference type="ARBA" id="ARBA00009399"/>
    </source>
</evidence>
<evidence type="ECO:0000256" key="4">
    <source>
        <dbReference type="ARBA" id="ARBA00022989"/>
    </source>
</evidence>
<evidence type="ECO:0000259" key="7">
    <source>
        <dbReference type="Pfam" id="PF04138"/>
    </source>
</evidence>
<comment type="similarity">
    <text evidence="2">Belongs to the GtrA family.</text>
</comment>
<keyword evidence="3 6" id="KW-0812">Transmembrane</keyword>
<evidence type="ECO:0000313" key="8">
    <source>
        <dbReference type="EMBL" id="MBO8441197.1"/>
    </source>
</evidence>
<feature type="transmembrane region" description="Helical" evidence="6">
    <location>
        <begin position="82"/>
        <end position="100"/>
    </location>
</feature>
<feature type="transmembrane region" description="Helical" evidence="6">
    <location>
        <begin position="115"/>
        <end position="135"/>
    </location>
</feature>
<dbReference type="InterPro" id="IPR051401">
    <property type="entry name" value="GtrA_CellWall_Glycosyl"/>
</dbReference>
<dbReference type="Pfam" id="PF04138">
    <property type="entry name" value="GtrA_DPMS_TM"/>
    <property type="match status" value="1"/>
</dbReference>
<dbReference type="InterPro" id="IPR007267">
    <property type="entry name" value="GtrA_DPMS_TM"/>
</dbReference>
<evidence type="ECO:0000256" key="5">
    <source>
        <dbReference type="ARBA" id="ARBA00023136"/>
    </source>
</evidence>
<sequence>MKKIRTLFQSTIIKFIIVGIINTIVGMGSMFICFFILRHGQWFSNTINYWISSATNTITGSIVSYFLNKFFTFQSKESYNDVFKFIINIIICNILAYGIAKPLAVSLVSFASTSIKSVVALLFGSVLFTIINYFGQRFWVFKK</sequence>
<keyword evidence="5 6" id="KW-0472">Membrane</keyword>
<organism evidence="8 9">
    <name type="scientific">Candidatus Gallilactobacillus intestinavium</name>
    <dbReference type="NCBI Taxonomy" id="2840838"/>
    <lineage>
        <taxon>Bacteria</taxon>
        <taxon>Bacillati</taxon>
        <taxon>Bacillota</taxon>
        <taxon>Bacilli</taxon>
        <taxon>Lactobacillales</taxon>
        <taxon>Lactobacillaceae</taxon>
        <taxon>Lactobacillaceae incertae sedis</taxon>
        <taxon>Candidatus Gallilactobacillus</taxon>
    </lineage>
</organism>
<comment type="caution">
    <text evidence="8">The sequence shown here is derived from an EMBL/GenBank/DDBJ whole genome shotgun (WGS) entry which is preliminary data.</text>
</comment>